<accession>A0ABT5EYB7</accession>
<sequence length="394" mass="41282">MFARRRERFEAREAERGVHAYVERGRPTHRAAQQPGEHPLKILVLSTSYPASDADPSGHFVRAEARALARQGHEVHVVAPGGSPFDEPTRDPAAASLHVHPAGGGALFGWPGALARVRRDPARLLHALPFAVAARARASAIGPVDRAIAHWIVPSAVPLLLGLPAPLEVVGHGADVRMLCAMPAAARLFIVRALLDRDASFRFAAAASLDALARALPAPLAARLERASRVEPVLLDLPDVTTRARVLRASLDPRPSADKLVVAAGRLVPSKRVDLAIEAATSASMSIVVVGDGPLRAELEALARARPAHARFVGLVPRDEALAWIAAADVLVHASAEEAAPTVVREARALGVPVVACAAGDVSVWARRDPGLVVAAPDIPALSAALQAAVAARS</sequence>
<name>A0ABT5EYB7_9BACT</name>
<dbReference type="CDD" id="cd03801">
    <property type="entry name" value="GT4_PimA-like"/>
    <property type="match status" value="1"/>
</dbReference>
<protein>
    <submittedName>
        <fullName evidence="2">Glycosyltransferase family 4 protein</fullName>
    </submittedName>
</protein>
<dbReference type="Proteomes" id="UP001221411">
    <property type="component" value="Unassembled WGS sequence"/>
</dbReference>
<dbReference type="Gene3D" id="3.40.50.2000">
    <property type="entry name" value="Glycogen Phosphorylase B"/>
    <property type="match status" value="2"/>
</dbReference>
<evidence type="ECO:0000313" key="2">
    <source>
        <dbReference type="EMBL" id="MDC0746828.1"/>
    </source>
</evidence>
<evidence type="ECO:0000259" key="1">
    <source>
        <dbReference type="Pfam" id="PF00534"/>
    </source>
</evidence>
<organism evidence="2 3">
    <name type="scientific">Polyangium mundeleinium</name>
    <dbReference type="NCBI Taxonomy" id="2995306"/>
    <lineage>
        <taxon>Bacteria</taxon>
        <taxon>Pseudomonadati</taxon>
        <taxon>Myxococcota</taxon>
        <taxon>Polyangia</taxon>
        <taxon>Polyangiales</taxon>
        <taxon>Polyangiaceae</taxon>
        <taxon>Polyangium</taxon>
    </lineage>
</organism>
<dbReference type="PANTHER" id="PTHR45947:SF3">
    <property type="entry name" value="SULFOQUINOVOSYL TRANSFERASE SQD2"/>
    <property type="match status" value="1"/>
</dbReference>
<gene>
    <name evidence="2" type="ORF">POL67_36200</name>
</gene>
<dbReference type="Pfam" id="PF00534">
    <property type="entry name" value="Glycos_transf_1"/>
    <property type="match status" value="1"/>
</dbReference>
<evidence type="ECO:0000313" key="3">
    <source>
        <dbReference type="Proteomes" id="UP001221411"/>
    </source>
</evidence>
<feature type="domain" description="Glycosyl transferase family 1" evidence="1">
    <location>
        <begin position="255"/>
        <end position="389"/>
    </location>
</feature>
<reference evidence="2 3" key="1">
    <citation type="submission" date="2022-11" db="EMBL/GenBank/DDBJ databases">
        <title>Minimal conservation of predation-associated metabolite biosynthetic gene clusters underscores biosynthetic potential of Myxococcota including descriptions for ten novel species: Archangium lansinium sp. nov., Myxococcus landrumus sp. nov., Nannocystis bai.</title>
        <authorList>
            <person name="Ahearne A."/>
            <person name="Stevens C."/>
            <person name="Dowd S."/>
        </authorList>
    </citation>
    <scope>NUCLEOTIDE SEQUENCE [LARGE SCALE GENOMIC DNA]</scope>
    <source>
        <strain evidence="2 3">RJM3</strain>
    </source>
</reference>
<comment type="caution">
    <text evidence="2">The sequence shown here is derived from an EMBL/GenBank/DDBJ whole genome shotgun (WGS) entry which is preliminary data.</text>
</comment>
<dbReference type="PANTHER" id="PTHR45947">
    <property type="entry name" value="SULFOQUINOVOSYL TRANSFERASE SQD2"/>
    <property type="match status" value="1"/>
</dbReference>
<dbReference type="RefSeq" id="WP_271925196.1">
    <property type="nucleotide sequence ID" value="NZ_JAQNDO010000001.1"/>
</dbReference>
<dbReference type="InterPro" id="IPR001296">
    <property type="entry name" value="Glyco_trans_1"/>
</dbReference>
<dbReference type="EMBL" id="JAQNDO010000001">
    <property type="protein sequence ID" value="MDC0746828.1"/>
    <property type="molecule type" value="Genomic_DNA"/>
</dbReference>
<keyword evidence="3" id="KW-1185">Reference proteome</keyword>
<dbReference type="InterPro" id="IPR050194">
    <property type="entry name" value="Glycosyltransferase_grp1"/>
</dbReference>
<dbReference type="SUPFAM" id="SSF53756">
    <property type="entry name" value="UDP-Glycosyltransferase/glycogen phosphorylase"/>
    <property type="match status" value="1"/>
</dbReference>
<proteinExistence type="predicted"/>